<gene>
    <name evidence="1" type="primary">Vigan.UMG143900</name>
    <name evidence="1" type="ORF">VIGAN_UM143900</name>
</gene>
<proteinExistence type="predicted"/>
<dbReference type="AlphaFoldDB" id="A0A0S3TES2"/>
<evidence type="ECO:0000313" key="1">
    <source>
        <dbReference type="EMBL" id="BAU03623.1"/>
    </source>
</evidence>
<reference evidence="1" key="1">
    <citation type="journal article" date="2015" name="Sci. Rep.">
        <title>The power of single molecule real-time sequencing technology in the de novo assembly of a eukaryotic genome.</title>
        <authorList>
            <person name="Sakai H."/>
            <person name="Naito K."/>
            <person name="Ogiso-Tanaka E."/>
            <person name="Takahashi Y."/>
            <person name="Iseki K."/>
            <person name="Muto C."/>
            <person name="Satou K."/>
            <person name="Teruya K."/>
            <person name="Shiroma A."/>
            <person name="Shimoji M."/>
            <person name="Hirano T."/>
            <person name="Itoh T."/>
            <person name="Kaga A."/>
            <person name="Tomooka N."/>
        </authorList>
    </citation>
    <scope>NUCLEOTIDE SEQUENCE</scope>
</reference>
<protein>
    <submittedName>
        <fullName evidence="1">Uncharacterized protein</fullName>
    </submittedName>
</protein>
<name>A0A0S3TES2_PHAAN</name>
<organism evidence="1">
    <name type="scientific">Vigna angularis var. angularis</name>
    <dbReference type="NCBI Taxonomy" id="157739"/>
    <lineage>
        <taxon>Eukaryota</taxon>
        <taxon>Viridiplantae</taxon>
        <taxon>Streptophyta</taxon>
        <taxon>Embryophyta</taxon>
        <taxon>Tracheophyta</taxon>
        <taxon>Spermatophyta</taxon>
        <taxon>Magnoliopsida</taxon>
        <taxon>eudicotyledons</taxon>
        <taxon>Gunneridae</taxon>
        <taxon>Pentapetalae</taxon>
        <taxon>rosids</taxon>
        <taxon>fabids</taxon>
        <taxon>Fabales</taxon>
        <taxon>Fabaceae</taxon>
        <taxon>Papilionoideae</taxon>
        <taxon>50 kb inversion clade</taxon>
        <taxon>NPAAA clade</taxon>
        <taxon>indigoferoid/millettioid clade</taxon>
        <taxon>Phaseoleae</taxon>
        <taxon>Vigna</taxon>
    </lineage>
</organism>
<dbReference type="EMBL" id="AP015881">
    <property type="protein sequence ID" value="BAU03623.1"/>
    <property type="molecule type" value="Genomic_DNA"/>
</dbReference>
<sequence length="109" mass="12508">MDDARPTFVWGTNIRVEDVNDAIHRFLRDFREVSSSQGEDDKLNLHTEGKYEKLGMTGLTAYALYINLLNRHAFSFSSRNGYMKDVVKEQTLSQEASRSNNLANFEGEK</sequence>
<accession>A0A0S3TES2</accession>